<feature type="region of interest" description="Disordered" evidence="2">
    <location>
        <begin position="1852"/>
        <end position="1954"/>
    </location>
</feature>
<feature type="compositionally biased region" description="Basic and acidic residues" evidence="2">
    <location>
        <begin position="1864"/>
        <end position="1874"/>
    </location>
</feature>
<feature type="region of interest" description="Disordered" evidence="2">
    <location>
        <begin position="1784"/>
        <end position="1829"/>
    </location>
</feature>
<dbReference type="EMBL" id="CAXDID020000078">
    <property type="protein sequence ID" value="CAL6017600.1"/>
    <property type="molecule type" value="Genomic_DNA"/>
</dbReference>
<evidence type="ECO:0000256" key="1">
    <source>
        <dbReference type="SAM" id="Coils"/>
    </source>
</evidence>
<feature type="coiled-coil region" evidence="1">
    <location>
        <begin position="995"/>
        <end position="1050"/>
    </location>
</feature>
<evidence type="ECO:0000313" key="5">
    <source>
        <dbReference type="Proteomes" id="UP001642409"/>
    </source>
</evidence>
<feature type="compositionally biased region" description="Low complexity" evidence="2">
    <location>
        <begin position="1804"/>
        <end position="1819"/>
    </location>
</feature>
<feature type="coiled-coil region" evidence="1">
    <location>
        <begin position="822"/>
        <end position="856"/>
    </location>
</feature>
<feature type="compositionally biased region" description="Basic residues" evidence="2">
    <location>
        <begin position="1902"/>
        <end position="1928"/>
    </location>
</feature>
<feature type="coiled-coil region" evidence="1">
    <location>
        <begin position="1613"/>
        <end position="1742"/>
    </location>
</feature>
<reference evidence="3" key="1">
    <citation type="submission" date="2023-06" db="EMBL/GenBank/DDBJ databases">
        <authorList>
            <person name="Kurt Z."/>
        </authorList>
    </citation>
    <scope>NUCLEOTIDE SEQUENCE</scope>
</reference>
<feature type="coiled-coil region" evidence="1">
    <location>
        <begin position="129"/>
        <end position="215"/>
    </location>
</feature>
<evidence type="ECO:0000313" key="3">
    <source>
        <dbReference type="EMBL" id="CAI9940455.1"/>
    </source>
</evidence>
<keyword evidence="5" id="KW-1185">Reference proteome</keyword>
<name>A0AA86PIP4_9EUKA</name>
<dbReference type="EMBL" id="CATOUU010000675">
    <property type="protein sequence ID" value="CAI9940455.1"/>
    <property type="molecule type" value="Genomic_DNA"/>
</dbReference>
<protein>
    <submittedName>
        <fullName evidence="3">Uncharacterized protein</fullName>
    </submittedName>
</protein>
<feature type="coiled-coil region" evidence="1">
    <location>
        <begin position="1164"/>
        <end position="1240"/>
    </location>
</feature>
<organism evidence="3">
    <name type="scientific">Hexamita inflata</name>
    <dbReference type="NCBI Taxonomy" id="28002"/>
    <lineage>
        <taxon>Eukaryota</taxon>
        <taxon>Metamonada</taxon>
        <taxon>Diplomonadida</taxon>
        <taxon>Hexamitidae</taxon>
        <taxon>Hexamitinae</taxon>
        <taxon>Hexamita</taxon>
    </lineage>
</organism>
<feature type="coiled-coil region" evidence="1">
    <location>
        <begin position="565"/>
        <end position="599"/>
    </location>
</feature>
<accession>A0AA86PIP4</accession>
<feature type="coiled-coil region" evidence="1">
    <location>
        <begin position="1312"/>
        <end position="1434"/>
    </location>
</feature>
<feature type="coiled-coil region" evidence="1">
    <location>
        <begin position="1085"/>
        <end position="1132"/>
    </location>
</feature>
<evidence type="ECO:0000313" key="4">
    <source>
        <dbReference type="EMBL" id="CAL6017600.1"/>
    </source>
</evidence>
<comment type="caution">
    <text evidence="3">The sequence shown here is derived from an EMBL/GenBank/DDBJ whole genome shotgun (WGS) entry which is preliminary data.</text>
</comment>
<keyword evidence="1" id="KW-0175">Coiled coil</keyword>
<gene>
    <name evidence="4" type="ORF">HINF_LOCUS26072</name>
    <name evidence="3" type="ORF">HINF_LOCUS28100</name>
</gene>
<evidence type="ECO:0000256" key="2">
    <source>
        <dbReference type="SAM" id="MobiDB-lite"/>
    </source>
</evidence>
<feature type="compositionally biased region" description="Basic and acidic residues" evidence="2">
    <location>
        <begin position="1933"/>
        <end position="1954"/>
    </location>
</feature>
<dbReference type="Proteomes" id="UP001642409">
    <property type="component" value="Unassembled WGS sequence"/>
</dbReference>
<feature type="coiled-coil region" evidence="1">
    <location>
        <begin position="916"/>
        <end position="956"/>
    </location>
</feature>
<feature type="coiled-coil region" evidence="1">
    <location>
        <begin position="639"/>
        <end position="673"/>
    </location>
</feature>
<proteinExistence type="predicted"/>
<feature type="coiled-coil region" evidence="1">
    <location>
        <begin position="1460"/>
        <end position="1512"/>
    </location>
</feature>
<dbReference type="Gene3D" id="1.10.287.1490">
    <property type="match status" value="2"/>
</dbReference>
<feature type="coiled-coil region" evidence="1">
    <location>
        <begin position="1548"/>
        <end position="1585"/>
    </location>
</feature>
<feature type="coiled-coil region" evidence="1">
    <location>
        <begin position="750"/>
        <end position="777"/>
    </location>
</feature>
<feature type="coiled-coil region" evidence="1">
    <location>
        <begin position="295"/>
        <end position="509"/>
    </location>
</feature>
<reference evidence="4 5" key="2">
    <citation type="submission" date="2024-07" db="EMBL/GenBank/DDBJ databases">
        <authorList>
            <person name="Akdeniz Z."/>
        </authorList>
    </citation>
    <scope>NUCLEOTIDE SEQUENCE [LARGE SCALE GENOMIC DNA]</scope>
</reference>
<sequence>MSLQDYVKILNEIVPESTTVDSVAKQFRNASDVAQFLRIIYSQDFTVSQSQSDSSKSKIDELTALFMQIPEEEERDFALEIVSNVVNCDADSLLDLLDMLCTVYQESKKLVTSNNFKAEESEKVLLKQIEDLQLEIGRKNNTIQTQETDIDALKQKMSQLSSTQSDTASMKREKSELQEKFNQLLQNYEQQQKYVQTLELELKELKTQFEKSSAREQILTADKLDLVKQIQSIKNESDQLTIKMNEQINSLNSQIKQFEEINKNQINQFEHIFGTNIEVNENTHQIIWSTISEKIAEKELINEEKQAEIEKLKLELQQSIAQYEEAAKSQEELNEENETLTTQLEEEQENMKTFTEKLAKIVKSENNQVNILQTTEQIVENNQEQAEALTQKDEELEQLQQSLKELKDEKKLLAQWKTKAMFTLASITAADGPVSETAIFDQLKAKISNDAAQMQKLTETSAQLQKDLQQTKSRLQQEQLALQQSKNNYKELLEANEKLEKQMLENANEVMDKHLAVLELEEQLVDLKFVESQAHEMSQMLTGLMTEYNIVGHSDSEEEKPHPLKSKTSVDINALKQSMQQMQNEAMQLRSELQLQTAENYQIKQDFEATKLQMSLYIQQLKEFNTLTNNKITEQQLIINKQNDDLSQNQADINDLTDQLNQTITQMKGLKEILSQGVFTQKEQQSQFDLIFAKLTPINKNINNIEAKFQNINQKNQQIDDLLINLSTVLQTQKAPAQIQISVQKLIKTNQEQSETILQTQDELDQLTESHKELKEDRKLLAQWKSKALFSLASITATDGPVSETTIFEQLKQKTLQMQKQLDIGENNSKQYIQQINELKNKQQEYESLIQSQKQIYDALIYEKEDIEKEAANLVTDGIDKTKIIDDLSKFVQNISIILKTDNQQRSIMLSIEQIVGNNQEQAEALTQKDEELEQLQQSLKELKDEKKLLAQWKTKAMFTLASITAADGPVSETAIFDQLKAKISNDAAQMQRLINSEKVISQKLQQDLQQLQQQMNMNNEMIQQLKSNNNKLITEKEEVEMEASQLVIEGINLSKTISEQNMFIDQIQKLINKQDSHISYQQIIKSIEQLLQLSQQQAEALTQKDEELEQLQQSLKELRDEKKLLAQWKTKAMFTLASITAADGPVSETAIFDQLKAKINKDQTELQKSLQIKQQLMDQLQNLLADTQLKLQEELVAHKQSKQIIQDLQENKLRLEKQLVEKTNEIITKQQAMLELEEQSVDLKYVETQAHDMSMMLNDLMDDYNISGEGLFEDQDVNNTSNTRLFHSLKSKINNSSIVMRKQMTSEKQLNAHLQLTIKEMTTQYHQLQQENSKVCGKLSETTTALEGLQTTHQTLNESSAQLEKQLQAKTEEAASLAQEVESKKTSIEQLQADVAALQSTLQAETAQLTQTLQSSQDQAADLSKKLQEHVEAANKDASDFDAAKVLMAAEIAKLVGEARQTEAALAEKTKAAEDLASQVSAQSQEMQAFQRDSQQQLAEKTAEAAAVQKQLEDQVSALNAFVKQLSAPLKAEESQTAVSDAVHQLVKEHAERAEALQQKEEELAKVQQDLESLQKEKEAVSEWKAHALATLVSISAADGAVSDTAIFEKLKEKIDADIAELQRKIDSEKETVAQLTGELQNSGTKLSETTTALEGLQTTHQTLNESSAQLEKQLQAKTEEAASLAQEVESKKTSIEQLQADVAALQSTLQAETAQLTQTLQSSQDQAADLSKKLQEHVEAANKDASDFDAAKVLMAAEIAKLVGEARQTEAALAEQTKAKDLASQASAQSQERCRPSRETASSSSQRRPQLRLCRSSWKTRSPPQRLHRSWRLLKAEEVSDRRFGCRAPAFERTRRKSRGLQQKEIRARESAARSGIAQKAARKPFRVEGTRASHASFNQRRRRSSVRHRHIRKTQRKDRRGHRRAATQNRLRERDSGSADWRTPEQRHQAV</sequence>